<sequence length="145" mass="16420">MKTPEELSQAFERWKAKKGEKLLKLYQEKAAKEKSGEIFAPVSERIHEIEKEIAQKKAHLDRRLSLLYARIYRAGASSAAKKERQKRTHHLCNLGGLVEKAGLGELKAAALLGMLIQQAEFLANNPGVLDRWEKRGEEALNTIEE</sequence>
<proteinExistence type="predicted"/>
<reference evidence="1" key="1">
    <citation type="journal article" date="2014" name="Nat. Genet.">
        <title>Genome and transcriptome of the porcine whipworm Trichuris suis.</title>
        <authorList>
            <person name="Jex A.R."/>
            <person name="Nejsum P."/>
            <person name="Schwarz E.M."/>
            <person name="Hu L."/>
            <person name="Young N.D."/>
            <person name="Hall R.S."/>
            <person name="Korhonen P.K."/>
            <person name="Liao S."/>
            <person name="Thamsborg S."/>
            <person name="Xia J."/>
            <person name="Xu P."/>
            <person name="Wang S."/>
            <person name="Scheerlinck J.P."/>
            <person name="Hofmann A."/>
            <person name="Sternberg P.W."/>
            <person name="Wang J."/>
            <person name="Gasser R.B."/>
        </authorList>
    </citation>
    <scope>NUCLEOTIDE SEQUENCE [LARGE SCALE GENOMIC DNA]</scope>
    <source>
        <strain evidence="1">DCEP-RM93F</strain>
    </source>
</reference>
<dbReference type="EMBL" id="KL367719">
    <property type="protein sequence ID" value="KFD59884.1"/>
    <property type="molecule type" value="Genomic_DNA"/>
</dbReference>
<accession>A0A085MRN8</accession>
<organism evidence="1">
    <name type="scientific">Trichuris suis</name>
    <name type="common">pig whipworm</name>
    <dbReference type="NCBI Taxonomy" id="68888"/>
    <lineage>
        <taxon>Eukaryota</taxon>
        <taxon>Metazoa</taxon>
        <taxon>Ecdysozoa</taxon>
        <taxon>Nematoda</taxon>
        <taxon>Enoplea</taxon>
        <taxon>Dorylaimia</taxon>
        <taxon>Trichinellida</taxon>
        <taxon>Trichuridae</taxon>
        <taxon>Trichuris</taxon>
    </lineage>
</organism>
<evidence type="ECO:0008006" key="3">
    <source>
        <dbReference type="Google" id="ProtNLM"/>
    </source>
</evidence>
<name>A0A085MRN8_9BILA</name>
<dbReference type="Pfam" id="PF06412">
    <property type="entry name" value="TraD"/>
    <property type="match status" value="1"/>
</dbReference>
<protein>
    <recommendedName>
        <fullName evidence="3">Conjugal transfer protein TraD</fullName>
    </recommendedName>
</protein>
<evidence type="ECO:0000313" key="1">
    <source>
        <dbReference type="EMBL" id="KFD59884.1"/>
    </source>
</evidence>
<dbReference type="EMBL" id="KL367719">
    <property type="protein sequence ID" value="KFD59887.1"/>
    <property type="molecule type" value="Genomic_DNA"/>
</dbReference>
<evidence type="ECO:0000313" key="2">
    <source>
        <dbReference type="EMBL" id="KFD59887.1"/>
    </source>
</evidence>
<dbReference type="AlphaFoldDB" id="A0A085MRN8"/>
<dbReference type="InterPro" id="IPR009444">
    <property type="entry name" value="Conjugal_tfr_TraD_a-type"/>
</dbReference>
<dbReference type="Proteomes" id="UP000030758">
    <property type="component" value="Unassembled WGS sequence"/>
</dbReference>
<gene>
    <name evidence="1" type="ORF">M514_27932</name>
    <name evidence="2" type="ORF">M514_27935</name>
</gene>